<reference evidence="5 6" key="1">
    <citation type="submission" date="2017-11" db="EMBL/GenBank/DDBJ databases">
        <title>De-novo sequencing of pomegranate (Punica granatum L.) genome.</title>
        <authorList>
            <person name="Akparov Z."/>
            <person name="Amiraslanov A."/>
            <person name="Hajiyeva S."/>
            <person name="Abbasov M."/>
            <person name="Kaur K."/>
            <person name="Hamwieh A."/>
            <person name="Solovyev V."/>
            <person name="Salamov A."/>
            <person name="Braich B."/>
            <person name="Kosarev P."/>
            <person name="Mahmoud A."/>
            <person name="Hajiyev E."/>
            <person name="Babayeva S."/>
            <person name="Izzatullayeva V."/>
            <person name="Mammadov A."/>
            <person name="Mammadov A."/>
            <person name="Sharifova S."/>
            <person name="Ojaghi J."/>
            <person name="Eynullazada K."/>
            <person name="Bayramov B."/>
            <person name="Abdulazimova A."/>
            <person name="Shahmuradov I."/>
        </authorList>
    </citation>
    <scope>NUCLEOTIDE SEQUENCE [LARGE SCALE GENOMIC DNA]</scope>
    <source>
        <strain evidence="6">cv. AG2017</strain>
        <tissue evidence="5">Leaf</tissue>
    </source>
</reference>
<dbReference type="SUPFAM" id="SSF49599">
    <property type="entry name" value="TRAF domain-like"/>
    <property type="match status" value="1"/>
</dbReference>
<dbReference type="Pfam" id="PF22486">
    <property type="entry name" value="MATH_2"/>
    <property type="match status" value="1"/>
</dbReference>
<dbReference type="AlphaFoldDB" id="A0A2I0HZK5"/>
<dbReference type="CDD" id="cd00121">
    <property type="entry name" value="MATH"/>
    <property type="match status" value="1"/>
</dbReference>
<gene>
    <name evidence="5" type="ORF">CRG98_042480</name>
</gene>
<evidence type="ECO:0000313" key="5">
    <source>
        <dbReference type="EMBL" id="PKI37145.1"/>
    </source>
</evidence>
<evidence type="ECO:0000256" key="2">
    <source>
        <dbReference type="SAM" id="Coils"/>
    </source>
</evidence>
<dbReference type="Proteomes" id="UP000233551">
    <property type="component" value="Unassembled WGS sequence"/>
</dbReference>
<organism evidence="5 6">
    <name type="scientific">Punica granatum</name>
    <name type="common">Pomegranate</name>
    <dbReference type="NCBI Taxonomy" id="22663"/>
    <lineage>
        <taxon>Eukaryota</taxon>
        <taxon>Viridiplantae</taxon>
        <taxon>Streptophyta</taxon>
        <taxon>Embryophyta</taxon>
        <taxon>Tracheophyta</taxon>
        <taxon>Spermatophyta</taxon>
        <taxon>Magnoliopsida</taxon>
        <taxon>eudicotyledons</taxon>
        <taxon>Gunneridae</taxon>
        <taxon>Pentapetalae</taxon>
        <taxon>rosids</taxon>
        <taxon>malvids</taxon>
        <taxon>Myrtales</taxon>
        <taxon>Lythraceae</taxon>
        <taxon>Punica</taxon>
    </lineage>
</organism>
<dbReference type="InterPro" id="IPR002083">
    <property type="entry name" value="MATH/TRAF_dom"/>
</dbReference>
<dbReference type="InterPro" id="IPR050804">
    <property type="entry name" value="MCC"/>
</dbReference>
<dbReference type="PROSITE" id="PS50144">
    <property type="entry name" value="MATH"/>
    <property type="match status" value="1"/>
</dbReference>
<feature type="domain" description="MATH" evidence="4">
    <location>
        <begin position="8"/>
        <end position="63"/>
    </location>
</feature>
<feature type="coiled-coil region" evidence="2">
    <location>
        <begin position="247"/>
        <end position="274"/>
    </location>
</feature>
<comment type="caution">
    <text evidence="5">The sequence shown here is derived from an EMBL/GenBank/DDBJ whole genome shotgun (WGS) entry which is preliminary data.</text>
</comment>
<dbReference type="EMBL" id="PGOL01004548">
    <property type="protein sequence ID" value="PKI37145.1"/>
    <property type="molecule type" value="Genomic_DNA"/>
</dbReference>
<evidence type="ECO:0000256" key="1">
    <source>
        <dbReference type="ARBA" id="ARBA00023054"/>
    </source>
</evidence>
<dbReference type="PANTHER" id="PTHR46236:SF35">
    <property type="entry name" value="MATH DOMAIN-CONTAINING PROTEIN"/>
    <property type="match status" value="1"/>
</dbReference>
<feature type="region of interest" description="Disordered" evidence="3">
    <location>
        <begin position="89"/>
        <end position="113"/>
    </location>
</feature>
<name>A0A2I0HZK5_PUNGR</name>
<keyword evidence="1 2" id="KW-0175">Coiled coil</keyword>
<proteinExistence type="predicted"/>
<protein>
    <recommendedName>
        <fullName evidence="4">MATH domain-containing protein</fullName>
    </recommendedName>
</protein>
<sequence>MEEKELRSGKYTWRIESFNKRSELKFYYETFTVGGCKWRVVIYPTGNGRGSPDHLSMHLEVADAATLPDGWYRDANGLSEYVNAAGTLHLGEGSEPDTQRSELASDTRSPSVNDIEKAKHSLKECLSDLFKLNMTDRLASALSILSHAQAGLSPDQQRSIETFKANFGEFVCEFLSFDQENSDFELQKILTDQIRSSMKKNHETYLAYKRSFDSLAKEEEEHSKRLKEVSSKKMKLMSDWETLMNESEVMKSKYAVQKKKLAEAEEKRKIAEKRTFRSISAWSSLKEQFL</sequence>
<accession>A0A2I0HZK5</accession>
<dbReference type="STRING" id="22663.A0A2I0HZK5"/>
<evidence type="ECO:0000313" key="6">
    <source>
        <dbReference type="Proteomes" id="UP000233551"/>
    </source>
</evidence>
<dbReference type="Gene3D" id="2.60.210.10">
    <property type="entry name" value="Apoptosis, Tumor Necrosis Factor Receptor Associated Protein 2, Chain A"/>
    <property type="match status" value="1"/>
</dbReference>
<evidence type="ECO:0000259" key="4">
    <source>
        <dbReference type="PROSITE" id="PS50144"/>
    </source>
</evidence>
<dbReference type="PANTHER" id="PTHR46236">
    <property type="entry name" value="TRAF-LIKE SUPERFAMILY PROTEIN"/>
    <property type="match status" value="1"/>
</dbReference>
<keyword evidence="6" id="KW-1185">Reference proteome</keyword>
<dbReference type="InterPro" id="IPR008974">
    <property type="entry name" value="TRAF-like"/>
</dbReference>
<evidence type="ECO:0000256" key="3">
    <source>
        <dbReference type="SAM" id="MobiDB-lite"/>
    </source>
</evidence>